<keyword evidence="8" id="KW-0325">Glycoprotein</keyword>
<keyword evidence="10" id="KW-0407">Ion channel</keyword>
<keyword evidence="3 11" id="KW-0812">Transmembrane</keyword>
<evidence type="ECO:0000256" key="6">
    <source>
        <dbReference type="ARBA" id="ARBA00023136"/>
    </source>
</evidence>
<evidence type="ECO:0000256" key="12">
    <source>
        <dbReference type="SAM" id="SignalP"/>
    </source>
</evidence>
<evidence type="ECO:0000256" key="10">
    <source>
        <dbReference type="ARBA" id="ARBA00023303"/>
    </source>
</evidence>
<dbReference type="InterPro" id="IPR001828">
    <property type="entry name" value="ANF_lig-bd_rcpt"/>
</dbReference>
<dbReference type="Pfam" id="PF00060">
    <property type="entry name" value="Lig_chan"/>
    <property type="match status" value="1"/>
</dbReference>
<evidence type="ECO:0000256" key="3">
    <source>
        <dbReference type="ARBA" id="ARBA00022692"/>
    </source>
</evidence>
<feature type="transmembrane region" description="Helical" evidence="11">
    <location>
        <begin position="642"/>
        <end position="666"/>
    </location>
</feature>
<feature type="signal peptide" evidence="12">
    <location>
        <begin position="1"/>
        <end position="25"/>
    </location>
</feature>
<evidence type="ECO:0000313" key="15">
    <source>
        <dbReference type="Proteomes" id="UP001642487"/>
    </source>
</evidence>
<evidence type="ECO:0000256" key="8">
    <source>
        <dbReference type="ARBA" id="ARBA00023180"/>
    </source>
</evidence>
<keyword evidence="2" id="KW-0813">Transport</keyword>
<proteinExistence type="predicted"/>
<evidence type="ECO:0000256" key="11">
    <source>
        <dbReference type="SAM" id="Phobius"/>
    </source>
</evidence>
<evidence type="ECO:0000256" key="7">
    <source>
        <dbReference type="ARBA" id="ARBA00023170"/>
    </source>
</evidence>
<dbReference type="Proteomes" id="UP001642487">
    <property type="component" value="Chromosome 11"/>
</dbReference>
<dbReference type="Gene3D" id="3.40.50.2300">
    <property type="match status" value="2"/>
</dbReference>
<dbReference type="Pfam" id="PF01094">
    <property type="entry name" value="ANF_receptor"/>
    <property type="match status" value="1"/>
</dbReference>
<feature type="transmembrane region" description="Helical" evidence="11">
    <location>
        <begin position="585"/>
        <end position="605"/>
    </location>
</feature>
<gene>
    <name evidence="14" type="ORF">CITCOLO1_LOCUS4261</name>
</gene>
<comment type="subcellular location">
    <subcellularLocation>
        <location evidence="1">Membrane</location>
        <topology evidence="1">Multi-pass membrane protein</topology>
    </subcellularLocation>
</comment>
<dbReference type="SUPFAM" id="SSF53822">
    <property type="entry name" value="Periplasmic binding protein-like I"/>
    <property type="match status" value="1"/>
</dbReference>
<feature type="domain" description="Ionotropic glutamate receptor C-terminal" evidence="13">
    <location>
        <begin position="464"/>
        <end position="799"/>
    </location>
</feature>
<feature type="chain" id="PRO_5045358556" description="Ionotropic glutamate receptor C-terminal domain-containing protein" evidence="12">
    <location>
        <begin position="26"/>
        <end position="844"/>
    </location>
</feature>
<dbReference type="InterPro" id="IPR001320">
    <property type="entry name" value="Iontro_rcpt_C"/>
</dbReference>
<evidence type="ECO:0000259" key="13">
    <source>
        <dbReference type="SMART" id="SM00079"/>
    </source>
</evidence>
<dbReference type="Gene3D" id="1.10.287.70">
    <property type="match status" value="1"/>
</dbReference>
<keyword evidence="4 11" id="KW-1133">Transmembrane helix</keyword>
<dbReference type="InterPro" id="IPR028082">
    <property type="entry name" value="Peripla_BP_I"/>
</dbReference>
<keyword evidence="9" id="KW-1071">Ligand-gated ion channel</keyword>
<feature type="transmembrane region" description="Helical" evidence="11">
    <location>
        <begin position="819"/>
        <end position="839"/>
    </location>
</feature>
<organism evidence="14 15">
    <name type="scientific">Citrullus colocynthis</name>
    <name type="common">colocynth</name>
    <dbReference type="NCBI Taxonomy" id="252529"/>
    <lineage>
        <taxon>Eukaryota</taxon>
        <taxon>Viridiplantae</taxon>
        <taxon>Streptophyta</taxon>
        <taxon>Embryophyta</taxon>
        <taxon>Tracheophyta</taxon>
        <taxon>Spermatophyta</taxon>
        <taxon>Magnoliopsida</taxon>
        <taxon>eudicotyledons</taxon>
        <taxon>Gunneridae</taxon>
        <taxon>Pentapetalae</taxon>
        <taxon>rosids</taxon>
        <taxon>fabids</taxon>
        <taxon>Cucurbitales</taxon>
        <taxon>Cucurbitaceae</taxon>
        <taxon>Benincaseae</taxon>
        <taxon>Citrullus</taxon>
    </lineage>
</organism>
<reference evidence="14 15" key="1">
    <citation type="submission" date="2024-03" db="EMBL/GenBank/DDBJ databases">
        <authorList>
            <person name="Gkanogiannis A."/>
            <person name="Becerra Lopez-Lavalle L."/>
        </authorList>
    </citation>
    <scope>NUCLEOTIDE SEQUENCE [LARGE SCALE GENOMIC DNA]</scope>
</reference>
<evidence type="ECO:0000313" key="14">
    <source>
        <dbReference type="EMBL" id="CAK9312567.1"/>
    </source>
</evidence>
<dbReference type="SUPFAM" id="SSF53850">
    <property type="entry name" value="Periplasmic binding protein-like II"/>
    <property type="match status" value="1"/>
</dbReference>
<sequence length="844" mass="94693">MLDNGFCCPSFLGLVLLLLLLGSEAHTSKKEITCQKNLPITTRIGVVFDSGSQIGKQQMVAMKMGLKDFHLASSCVKLELLLHDSNPNFTSPHSSASDLITKVGVKAVMIGSLRKQDLIVISDHEIPVGIPLLTISTAQSLNPLKTPSLIQMANNTTHHIQCIASILTHFQLPPKVIVFYEITNIDHSSLYSSLPAHHLFDSFRLVNIEIDHLLALSSSSNIIQAEILIENELKKLMNSQRNGVFIVTQLSIQLADILLTKAKKMNMVGNGYTWIVSHEVFDLISPLHSPSPLLSKMDEGVIGLQTYFNDTKMSFKSFETKFKKIYKLEYPQEEEPTKASILAIRGYDAAHAITRAMEKLGAENLRSSEQVMEQIVESNFEGVSGMVRISKNNNGILISQSPNFKIITVVDQTYKDVAFWTPKLGFVEINKKAGLRSNNMGNVVGVRQLSEMRVSREYSNGERKLKFAVPGQGACQEFVNVSYYSNGTAKNFTGFSIDVFRAVMNNIKNISPYELHPFNYSYDQMIEAVYNKTFDGAVGDITILGKRFKDVDFTVAYLMTDIVMVVTEKQERWKRWWAFMEAFQLPVWLMILTMHLFICFVIWIIECQNNEELKDFRNMLWFSVTIIFHVHREPVNKGLTRLVLGSWLFAILALTTSFSASLTSLMTNSWSQPSVPDVETLKRMPDATVGCNAESFIYNYLINTLEFDPSKVRKMNSIDDYPEALRNGSINAAFFISPHADVFLAKNCKGYTKAVSSFKLGGVGFAFPKASQLTAKLSTSIAELTLSNHISLMEQNLRDSFNCSPRHKEYGLGLGAEPFLGLFLICGSIAFLVLMYMGLKHLRT</sequence>
<evidence type="ECO:0000256" key="5">
    <source>
        <dbReference type="ARBA" id="ARBA00023065"/>
    </source>
</evidence>
<dbReference type="SMART" id="SM00079">
    <property type="entry name" value="PBPe"/>
    <property type="match status" value="1"/>
</dbReference>
<keyword evidence="12" id="KW-0732">Signal</keyword>
<dbReference type="InterPro" id="IPR015683">
    <property type="entry name" value="Ionotropic_Glu_rcpt"/>
</dbReference>
<evidence type="ECO:0000256" key="1">
    <source>
        <dbReference type="ARBA" id="ARBA00004141"/>
    </source>
</evidence>
<evidence type="ECO:0000256" key="2">
    <source>
        <dbReference type="ARBA" id="ARBA00022448"/>
    </source>
</evidence>
<dbReference type="EMBL" id="OZ021745">
    <property type="protein sequence ID" value="CAK9312567.1"/>
    <property type="molecule type" value="Genomic_DNA"/>
</dbReference>
<evidence type="ECO:0000256" key="4">
    <source>
        <dbReference type="ARBA" id="ARBA00022989"/>
    </source>
</evidence>
<protein>
    <recommendedName>
        <fullName evidence="13">Ionotropic glutamate receptor C-terminal domain-containing protein</fullName>
    </recommendedName>
</protein>
<accession>A0ABP0XXW9</accession>
<dbReference type="PANTHER" id="PTHR18966">
    <property type="entry name" value="IONOTROPIC GLUTAMATE RECEPTOR"/>
    <property type="match status" value="1"/>
</dbReference>
<evidence type="ECO:0000256" key="9">
    <source>
        <dbReference type="ARBA" id="ARBA00023286"/>
    </source>
</evidence>
<keyword evidence="5" id="KW-0406">Ion transport</keyword>
<keyword evidence="6 11" id="KW-0472">Membrane</keyword>
<keyword evidence="15" id="KW-1185">Reference proteome</keyword>
<keyword evidence="7" id="KW-0675">Receptor</keyword>
<name>A0ABP0XXW9_9ROSI</name>
<dbReference type="Gene3D" id="3.40.190.10">
    <property type="entry name" value="Periplasmic binding protein-like II"/>
    <property type="match status" value="1"/>
</dbReference>